<comment type="catalytic activity">
    <reaction evidence="7">
        <text>adenosine + H2O + H(+) = inosine + NH4(+)</text>
        <dbReference type="Rhea" id="RHEA:24408"/>
        <dbReference type="ChEBI" id="CHEBI:15377"/>
        <dbReference type="ChEBI" id="CHEBI:15378"/>
        <dbReference type="ChEBI" id="CHEBI:16335"/>
        <dbReference type="ChEBI" id="CHEBI:17596"/>
        <dbReference type="ChEBI" id="CHEBI:28938"/>
        <dbReference type="EC" id="3.5.4.4"/>
    </reaction>
    <physiologicalReaction direction="left-to-right" evidence="7">
        <dbReference type="Rhea" id="RHEA:24409"/>
    </physiologicalReaction>
</comment>
<dbReference type="GO" id="GO:0005507">
    <property type="term" value="F:copper ion binding"/>
    <property type="evidence" value="ECO:0007669"/>
    <property type="project" value="TreeGrafter"/>
</dbReference>
<keyword evidence="3" id="KW-0808">Transferase</keyword>
<reference evidence="11 12" key="1">
    <citation type="journal article" date="2015" name="Nature">
        <title>rRNA introns, odd ribosomes, and small enigmatic genomes across a large radiation of phyla.</title>
        <authorList>
            <person name="Brown C.T."/>
            <person name="Hug L.A."/>
            <person name="Thomas B.C."/>
            <person name="Sharon I."/>
            <person name="Castelle C.J."/>
            <person name="Singh A."/>
            <person name="Wilkins M.J."/>
            <person name="Williams K.H."/>
            <person name="Banfield J.F."/>
        </authorList>
    </citation>
    <scope>NUCLEOTIDE SEQUENCE [LARGE SCALE GENOMIC DNA]</scope>
</reference>
<keyword evidence="5" id="KW-0378">Hydrolase</keyword>
<dbReference type="CDD" id="cd16833">
    <property type="entry name" value="YfiH"/>
    <property type="match status" value="1"/>
</dbReference>
<evidence type="ECO:0000256" key="6">
    <source>
        <dbReference type="ARBA" id="ARBA00022833"/>
    </source>
</evidence>
<dbReference type="AlphaFoldDB" id="A0A0G0FM02"/>
<comment type="similarity">
    <text evidence="2 10">Belongs to the purine nucleoside phosphorylase YfiH/LACC1 family.</text>
</comment>
<evidence type="ECO:0000256" key="4">
    <source>
        <dbReference type="ARBA" id="ARBA00022723"/>
    </source>
</evidence>
<sequence length="250" mass="27191">MEEHFFKFAIFSAFSELTCGISNRNFGDMRFGYQKQADIVKNRAQFLGQLNINISDLVVPVLAHGAQIAIVGQHDKGKGATDHKTAITATDGLITCESGVYLMVTVADCLPVLIYDPILKITGVIHAGWRGIIAQIVPKAINKFKTLGSVPQNLVVGVGPGICQKHFIVKKDVLDLFLNQYPSSTFVRNNDGYVDLKKAVLTDLKNMGVLSSNIEISNICTVCENGIYGSYRKENDAVKASAAVIGIKNK</sequence>
<comment type="catalytic activity">
    <reaction evidence="8">
        <text>adenosine + phosphate = alpha-D-ribose 1-phosphate + adenine</text>
        <dbReference type="Rhea" id="RHEA:27642"/>
        <dbReference type="ChEBI" id="CHEBI:16335"/>
        <dbReference type="ChEBI" id="CHEBI:16708"/>
        <dbReference type="ChEBI" id="CHEBI:43474"/>
        <dbReference type="ChEBI" id="CHEBI:57720"/>
        <dbReference type="EC" id="2.4.2.1"/>
    </reaction>
    <physiologicalReaction direction="left-to-right" evidence="8">
        <dbReference type="Rhea" id="RHEA:27643"/>
    </physiologicalReaction>
</comment>
<dbReference type="PANTHER" id="PTHR30616">
    <property type="entry name" value="UNCHARACTERIZED PROTEIN YFIH"/>
    <property type="match status" value="1"/>
</dbReference>
<dbReference type="Gene3D" id="3.60.140.10">
    <property type="entry name" value="CNF1/YfiH-like putative cysteine hydrolases"/>
    <property type="match status" value="1"/>
</dbReference>
<keyword evidence="6" id="KW-0862">Zinc</keyword>
<evidence type="ECO:0000313" key="12">
    <source>
        <dbReference type="Proteomes" id="UP000034508"/>
    </source>
</evidence>
<gene>
    <name evidence="11" type="ORF">US31_C0001G0044</name>
</gene>
<evidence type="ECO:0000256" key="7">
    <source>
        <dbReference type="ARBA" id="ARBA00047989"/>
    </source>
</evidence>
<dbReference type="NCBIfam" id="TIGR00726">
    <property type="entry name" value="peptidoglycan editing factor PgeF"/>
    <property type="match status" value="1"/>
</dbReference>
<evidence type="ECO:0000256" key="8">
    <source>
        <dbReference type="ARBA" id="ARBA00048968"/>
    </source>
</evidence>
<comment type="caution">
    <text evidence="11">The sequence shown here is derived from an EMBL/GenBank/DDBJ whole genome shotgun (WGS) entry which is preliminary data.</text>
</comment>
<evidence type="ECO:0000256" key="9">
    <source>
        <dbReference type="ARBA" id="ARBA00049893"/>
    </source>
</evidence>
<evidence type="ECO:0000256" key="10">
    <source>
        <dbReference type="RuleBase" id="RU361274"/>
    </source>
</evidence>
<evidence type="ECO:0000256" key="3">
    <source>
        <dbReference type="ARBA" id="ARBA00022679"/>
    </source>
</evidence>
<organism evidence="11 12">
    <name type="scientific">Berkelbacteria bacterium GW2011_GWA1_36_9</name>
    <dbReference type="NCBI Taxonomy" id="1618331"/>
    <lineage>
        <taxon>Bacteria</taxon>
        <taxon>Candidatus Berkelbacteria</taxon>
    </lineage>
</organism>
<dbReference type="InterPro" id="IPR011324">
    <property type="entry name" value="Cytotoxic_necrot_fac-like_cat"/>
</dbReference>
<dbReference type="SUPFAM" id="SSF64438">
    <property type="entry name" value="CNF1/YfiH-like putative cysteine hydrolases"/>
    <property type="match status" value="1"/>
</dbReference>
<comment type="catalytic activity">
    <reaction evidence="9">
        <text>S-methyl-5'-thioadenosine + phosphate = 5-(methylsulfanyl)-alpha-D-ribose 1-phosphate + adenine</text>
        <dbReference type="Rhea" id="RHEA:11852"/>
        <dbReference type="ChEBI" id="CHEBI:16708"/>
        <dbReference type="ChEBI" id="CHEBI:17509"/>
        <dbReference type="ChEBI" id="CHEBI:43474"/>
        <dbReference type="ChEBI" id="CHEBI:58533"/>
        <dbReference type="EC" id="2.4.2.28"/>
    </reaction>
    <physiologicalReaction direction="left-to-right" evidence="9">
        <dbReference type="Rhea" id="RHEA:11853"/>
    </physiologicalReaction>
</comment>
<dbReference type="GO" id="GO:0017061">
    <property type="term" value="F:S-methyl-5-thioadenosine phosphorylase activity"/>
    <property type="evidence" value="ECO:0007669"/>
    <property type="project" value="UniProtKB-EC"/>
</dbReference>
<evidence type="ECO:0000313" key="11">
    <source>
        <dbReference type="EMBL" id="KKQ18857.1"/>
    </source>
</evidence>
<protein>
    <recommendedName>
        <fullName evidence="10">Purine nucleoside phosphorylase</fullName>
    </recommendedName>
</protein>
<evidence type="ECO:0000256" key="2">
    <source>
        <dbReference type="ARBA" id="ARBA00007353"/>
    </source>
</evidence>
<dbReference type="EMBL" id="LBSM01000001">
    <property type="protein sequence ID" value="KKQ18857.1"/>
    <property type="molecule type" value="Genomic_DNA"/>
</dbReference>
<dbReference type="InterPro" id="IPR003730">
    <property type="entry name" value="Cu_polyphenol_OxRdtase"/>
</dbReference>
<comment type="catalytic activity">
    <reaction evidence="1">
        <text>inosine + phosphate = alpha-D-ribose 1-phosphate + hypoxanthine</text>
        <dbReference type="Rhea" id="RHEA:27646"/>
        <dbReference type="ChEBI" id="CHEBI:17368"/>
        <dbReference type="ChEBI" id="CHEBI:17596"/>
        <dbReference type="ChEBI" id="CHEBI:43474"/>
        <dbReference type="ChEBI" id="CHEBI:57720"/>
        <dbReference type="EC" id="2.4.2.1"/>
    </reaction>
    <physiologicalReaction direction="left-to-right" evidence="1">
        <dbReference type="Rhea" id="RHEA:27647"/>
    </physiologicalReaction>
</comment>
<name>A0A0G0FM02_9BACT</name>
<dbReference type="PANTHER" id="PTHR30616:SF2">
    <property type="entry name" value="PURINE NUCLEOSIDE PHOSPHORYLASE LACC1"/>
    <property type="match status" value="1"/>
</dbReference>
<keyword evidence="4" id="KW-0479">Metal-binding</keyword>
<accession>A0A0G0FM02</accession>
<proteinExistence type="inferred from homology"/>
<dbReference type="Proteomes" id="UP000034508">
    <property type="component" value="Unassembled WGS sequence"/>
</dbReference>
<evidence type="ECO:0000256" key="5">
    <source>
        <dbReference type="ARBA" id="ARBA00022801"/>
    </source>
</evidence>
<dbReference type="GO" id="GO:0016787">
    <property type="term" value="F:hydrolase activity"/>
    <property type="evidence" value="ECO:0007669"/>
    <property type="project" value="UniProtKB-KW"/>
</dbReference>
<dbReference type="Pfam" id="PF02578">
    <property type="entry name" value="Cu-oxidase_4"/>
    <property type="match status" value="1"/>
</dbReference>
<dbReference type="InterPro" id="IPR038371">
    <property type="entry name" value="Cu_polyphenol_OxRdtase_sf"/>
</dbReference>
<evidence type="ECO:0000256" key="1">
    <source>
        <dbReference type="ARBA" id="ARBA00000553"/>
    </source>
</evidence>